<evidence type="ECO:0000313" key="2">
    <source>
        <dbReference type="Proteomes" id="UP000566711"/>
    </source>
</evidence>
<keyword evidence="2" id="KW-1185">Reference proteome</keyword>
<dbReference type="AlphaFoldDB" id="A0A7W2I7N7"/>
<organism evidence="1 2">
    <name type="scientific">Rugamonas fusca</name>
    <dbReference type="NCBI Taxonomy" id="2758568"/>
    <lineage>
        <taxon>Bacteria</taxon>
        <taxon>Pseudomonadati</taxon>
        <taxon>Pseudomonadota</taxon>
        <taxon>Betaproteobacteria</taxon>
        <taxon>Burkholderiales</taxon>
        <taxon>Oxalobacteraceae</taxon>
        <taxon>Telluria group</taxon>
        <taxon>Rugamonas</taxon>
    </lineage>
</organism>
<comment type="caution">
    <text evidence="1">The sequence shown here is derived from an EMBL/GenBank/DDBJ whole genome shotgun (WGS) entry which is preliminary data.</text>
</comment>
<dbReference type="Proteomes" id="UP000566711">
    <property type="component" value="Unassembled WGS sequence"/>
</dbReference>
<accession>A0A7W2I7N7</accession>
<gene>
    <name evidence="1" type="ORF">H3H36_15680</name>
</gene>
<dbReference type="RefSeq" id="WP_182219032.1">
    <property type="nucleotide sequence ID" value="NZ_JACEZS010000013.1"/>
</dbReference>
<protein>
    <submittedName>
        <fullName evidence="1">Uncharacterized protein</fullName>
    </submittedName>
</protein>
<dbReference type="EMBL" id="JACEZS010000013">
    <property type="protein sequence ID" value="MBA5606797.1"/>
    <property type="molecule type" value="Genomic_DNA"/>
</dbReference>
<evidence type="ECO:0000313" key="1">
    <source>
        <dbReference type="EMBL" id="MBA5606797.1"/>
    </source>
</evidence>
<sequence length="78" mass="8461">MTNKKPITRRNAPARQFTKLDAATLSNMSHQSAPVGVGPNNAALQPITEILTKLSPSNLHLVESIIRVIVDEQARDSS</sequence>
<reference evidence="1 2" key="1">
    <citation type="submission" date="2020-07" db="EMBL/GenBank/DDBJ databases">
        <title>Novel species isolated from subtropical streams in China.</title>
        <authorList>
            <person name="Lu H."/>
        </authorList>
    </citation>
    <scope>NUCLEOTIDE SEQUENCE [LARGE SCALE GENOMIC DNA]</scope>
    <source>
        <strain evidence="1 2">FT3S</strain>
    </source>
</reference>
<proteinExistence type="predicted"/>
<name>A0A7W2I7N7_9BURK</name>